<gene>
    <name evidence="2" type="ORF">FAP39_13990</name>
</gene>
<dbReference type="InterPro" id="IPR047655">
    <property type="entry name" value="Transpos_IS630-like"/>
</dbReference>
<dbReference type="Pfam" id="PF13358">
    <property type="entry name" value="DDE_3"/>
    <property type="match status" value="1"/>
</dbReference>
<dbReference type="PANTHER" id="PTHR46564:SF1">
    <property type="entry name" value="TRANSPOSASE"/>
    <property type="match status" value="1"/>
</dbReference>
<name>A0A4U7MWF0_9RHOB</name>
<evidence type="ECO:0000313" key="2">
    <source>
        <dbReference type="EMBL" id="TKZ17480.1"/>
    </source>
</evidence>
<organism evidence="2 3">
    <name type="scientific">Shimia litoralis</name>
    <dbReference type="NCBI Taxonomy" id="420403"/>
    <lineage>
        <taxon>Bacteria</taxon>
        <taxon>Pseudomonadati</taxon>
        <taxon>Pseudomonadota</taxon>
        <taxon>Alphaproteobacteria</taxon>
        <taxon>Rhodobacterales</taxon>
        <taxon>Roseobacteraceae</taxon>
    </lineage>
</organism>
<dbReference type="AlphaFoldDB" id="A0A4U7MWF0"/>
<dbReference type="InterPro" id="IPR036397">
    <property type="entry name" value="RNaseH_sf"/>
</dbReference>
<feature type="domain" description="Tc1-like transposase DDE" evidence="1">
    <location>
        <begin position="65"/>
        <end position="198"/>
    </location>
</feature>
<evidence type="ECO:0000259" key="1">
    <source>
        <dbReference type="Pfam" id="PF13358"/>
    </source>
</evidence>
<reference evidence="2 3" key="1">
    <citation type="submission" date="2019-04" db="EMBL/GenBank/DDBJ databases">
        <title>Genome sequence of Pelagicola litoralis CL-ES2.</title>
        <authorList>
            <person name="Cao J."/>
        </authorList>
    </citation>
    <scope>NUCLEOTIDE SEQUENCE [LARGE SCALE GENOMIC DNA]</scope>
    <source>
        <strain evidence="2 3">CL-ES2</strain>
    </source>
</reference>
<dbReference type="InterPro" id="IPR038717">
    <property type="entry name" value="Tc1-like_DDE_dom"/>
</dbReference>
<accession>A0A4U7MWF0</accession>
<evidence type="ECO:0000313" key="3">
    <source>
        <dbReference type="Proteomes" id="UP000306575"/>
    </source>
</evidence>
<dbReference type="Proteomes" id="UP000306575">
    <property type="component" value="Unassembled WGS sequence"/>
</dbReference>
<dbReference type="PANTHER" id="PTHR46564">
    <property type="entry name" value="TRANSPOSASE"/>
    <property type="match status" value="1"/>
</dbReference>
<protein>
    <submittedName>
        <fullName evidence="2">IS630 family transposase</fullName>
    </submittedName>
</protein>
<sequence>MPPFLTRRTFGRTPTLLASFFASLATHIKKSLVATERRRAKVRRQREDWFKHRIPAVSKHPDRVVFIIDETSVKTNLTRQRGWAPCGNRLIMDAPFGSWGTQTFIAGLSAGAMIAPWVIKGAMDGAAFAASIENVLVPELSPGTVVILDNLATHKNAQAAKAMRKAGCWFLFLPLYSPDLNPIEMAFSKLNANMRRPHDDRGESPRARHA</sequence>
<comment type="caution">
    <text evidence="2">The sequence shown here is derived from an EMBL/GenBank/DDBJ whole genome shotgun (WGS) entry which is preliminary data.</text>
</comment>
<dbReference type="OrthoDB" id="565387at2"/>
<dbReference type="NCBIfam" id="NF033545">
    <property type="entry name" value="transpos_IS630"/>
    <property type="match status" value="1"/>
</dbReference>
<keyword evidence="3" id="KW-1185">Reference proteome</keyword>
<proteinExistence type="predicted"/>
<dbReference type="EMBL" id="SULI01000021">
    <property type="protein sequence ID" value="TKZ17480.1"/>
    <property type="molecule type" value="Genomic_DNA"/>
</dbReference>
<dbReference type="Gene3D" id="3.30.420.10">
    <property type="entry name" value="Ribonuclease H-like superfamily/Ribonuclease H"/>
    <property type="match status" value="1"/>
</dbReference>
<dbReference type="GO" id="GO:0003676">
    <property type="term" value="F:nucleic acid binding"/>
    <property type="evidence" value="ECO:0007669"/>
    <property type="project" value="InterPro"/>
</dbReference>